<reference evidence="1 2" key="1">
    <citation type="submission" date="2016-10" db="EMBL/GenBank/DDBJ databases">
        <authorList>
            <person name="de Groot N.N."/>
        </authorList>
    </citation>
    <scope>NUCLEOTIDE SEQUENCE [LARGE SCALE GENOMIC DNA]</scope>
    <source>
        <strain evidence="1 2">CDM_5</strain>
    </source>
</reference>
<accession>A0A1H7TUA5</accession>
<evidence type="ECO:0000313" key="1">
    <source>
        <dbReference type="EMBL" id="SEL88109.1"/>
    </source>
</evidence>
<protein>
    <submittedName>
        <fullName evidence="1">Uncharacterized protein</fullName>
    </submittedName>
</protein>
<dbReference type="EMBL" id="FOAD01000010">
    <property type="protein sequence ID" value="SEL88109.1"/>
    <property type="molecule type" value="Genomic_DNA"/>
</dbReference>
<sequence>MFRVFGGNVLFESREEAITVIGDRTQQTRPVALAREFDGGSRAARKPRGTWLNLDGFLGLVNTDYGGVHLPPLFLSSS</sequence>
<dbReference type="Proteomes" id="UP000183894">
    <property type="component" value="Unassembled WGS sequence"/>
</dbReference>
<gene>
    <name evidence="1" type="ORF">SAMN04488691_11052</name>
</gene>
<evidence type="ECO:0000313" key="2">
    <source>
        <dbReference type="Proteomes" id="UP000183894"/>
    </source>
</evidence>
<dbReference type="AlphaFoldDB" id="A0A1H7TUA5"/>
<name>A0A1H7TUA5_HALLR</name>
<proteinExistence type="predicted"/>
<organism evidence="1 2">
    <name type="scientific">Haloferax larsenii</name>
    <dbReference type="NCBI Taxonomy" id="302484"/>
    <lineage>
        <taxon>Archaea</taxon>
        <taxon>Methanobacteriati</taxon>
        <taxon>Methanobacteriota</taxon>
        <taxon>Stenosarchaea group</taxon>
        <taxon>Halobacteria</taxon>
        <taxon>Halobacteriales</taxon>
        <taxon>Haloferacaceae</taxon>
        <taxon>Haloferax</taxon>
    </lineage>
</organism>